<evidence type="ECO:0008006" key="6">
    <source>
        <dbReference type="Google" id="ProtNLM"/>
    </source>
</evidence>
<dbReference type="Gene3D" id="2.60.120.920">
    <property type="match status" value="1"/>
</dbReference>
<evidence type="ECO:0000256" key="1">
    <source>
        <dbReference type="SAM" id="MobiDB-lite"/>
    </source>
</evidence>
<dbReference type="InterPro" id="IPR006595">
    <property type="entry name" value="CTLH_C"/>
</dbReference>
<sequence length="597" mass="64321">MTNTNTSSQALSSRRPASIISPVLNFLGQTAIRPPSASDGQEGSPSNGFGSSQPVRVKVSRNRPPQYLAEVLQPSTCTRKPVSADRRAPLFTTLPSTAFADPLVSASDSLPTAKCTSEPASAGNDTSSVPKALNLPNQWNMKDKNQSLELSANCQRISYTGLGQLDSHAAAVRSNYPIPPQCGLFYYEVTVVSKGRDGYIGIGLCTQSVQLNRLPGWEDSSWGYHGDDGQTFCGSGPGRAGEGRPYGPVFTTGDVIGCVVNFMNKSISFTKNGVWLGVAFPNAVDTAKLDGGLFPSVGLRTPGEIVEANFGQHRFQFDIEHHYKEEKARIWQEINAGPLPTISTESGQKSGDGSANINQLILSYLVHHGYSETAATFHQDTASSISSVGPAANAKSAERPPFEKEDIRKRQLIRDHVVDGNIDDAITLLNRFYPSVLQQNRHLVFQLKSQRFIELMRAIVGPSSAAADAMDIDGEAGHPSHENAEPESQLRSVVQYGQALQGEFGAIANPHVQNALVETYSLLAYPEPGNSSVSYLLDPANRLLVADMVNRAILVSQERPPMPAIENVYRQATVVIQELLNGGNGAAAFVKAQECLI</sequence>
<dbReference type="InterPro" id="IPR013144">
    <property type="entry name" value="CRA_dom"/>
</dbReference>
<organism evidence="4 5">
    <name type="scientific">Powellomyces hirtus</name>
    <dbReference type="NCBI Taxonomy" id="109895"/>
    <lineage>
        <taxon>Eukaryota</taxon>
        <taxon>Fungi</taxon>
        <taxon>Fungi incertae sedis</taxon>
        <taxon>Chytridiomycota</taxon>
        <taxon>Chytridiomycota incertae sedis</taxon>
        <taxon>Chytridiomycetes</taxon>
        <taxon>Spizellomycetales</taxon>
        <taxon>Powellomycetaceae</taxon>
        <taxon>Powellomyces</taxon>
    </lineage>
</organism>
<dbReference type="SUPFAM" id="SSF49899">
    <property type="entry name" value="Concanavalin A-like lectins/glucanases"/>
    <property type="match status" value="1"/>
</dbReference>
<proteinExistence type="predicted"/>
<feature type="compositionally biased region" description="Basic and acidic residues" evidence="1">
    <location>
        <begin position="475"/>
        <end position="484"/>
    </location>
</feature>
<dbReference type="SMART" id="SM00667">
    <property type="entry name" value="LisH"/>
    <property type="match status" value="1"/>
</dbReference>
<dbReference type="Pfam" id="PF08513">
    <property type="entry name" value="LisH"/>
    <property type="match status" value="1"/>
</dbReference>
<dbReference type="PROSITE" id="PS50896">
    <property type="entry name" value="LISH"/>
    <property type="match status" value="1"/>
</dbReference>
<dbReference type="Pfam" id="PF00622">
    <property type="entry name" value="SPRY"/>
    <property type="match status" value="1"/>
</dbReference>
<dbReference type="SMART" id="SM00449">
    <property type="entry name" value="SPRY"/>
    <property type="match status" value="1"/>
</dbReference>
<evidence type="ECO:0000259" key="2">
    <source>
        <dbReference type="PROSITE" id="PS50188"/>
    </source>
</evidence>
<dbReference type="Proteomes" id="UP000318582">
    <property type="component" value="Unassembled WGS sequence"/>
</dbReference>
<dbReference type="STRING" id="109895.A0A507EFJ5"/>
<evidence type="ECO:0000259" key="3">
    <source>
        <dbReference type="PROSITE" id="PS50897"/>
    </source>
</evidence>
<dbReference type="PANTHER" id="PTHR12864">
    <property type="entry name" value="RAN BINDING PROTEIN 9-RELATED"/>
    <property type="match status" value="1"/>
</dbReference>
<dbReference type="InterPro" id="IPR035782">
    <property type="entry name" value="SPRY_RanBP9/10"/>
</dbReference>
<dbReference type="PROSITE" id="PS50897">
    <property type="entry name" value="CTLH"/>
    <property type="match status" value="1"/>
</dbReference>
<dbReference type="AlphaFoldDB" id="A0A507EFJ5"/>
<dbReference type="EMBL" id="QEAQ01000002">
    <property type="protein sequence ID" value="TPX62611.1"/>
    <property type="molecule type" value="Genomic_DNA"/>
</dbReference>
<dbReference type="CDD" id="cd12909">
    <property type="entry name" value="SPRY_RanBP9_10"/>
    <property type="match status" value="1"/>
</dbReference>
<dbReference type="InterPro" id="IPR013320">
    <property type="entry name" value="ConA-like_dom_sf"/>
</dbReference>
<feature type="compositionally biased region" description="Polar residues" evidence="1">
    <location>
        <begin position="38"/>
        <end position="54"/>
    </location>
</feature>
<keyword evidence="5" id="KW-1185">Reference proteome</keyword>
<name>A0A507EFJ5_9FUNG</name>
<dbReference type="SMART" id="SM00757">
    <property type="entry name" value="CRA"/>
    <property type="match status" value="1"/>
</dbReference>
<dbReference type="InterPro" id="IPR024964">
    <property type="entry name" value="CTLH/CRA"/>
</dbReference>
<feature type="domain" description="CTLH" evidence="3">
    <location>
        <begin position="406"/>
        <end position="463"/>
    </location>
</feature>
<dbReference type="SMART" id="SM00668">
    <property type="entry name" value="CTLH"/>
    <property type="match status" value="1"/>
</dbReference>
<dbReference type="InterPro" id="IPR050618">
    <property type="entry name" value="Ubq-SigPath_Reg"/>
</dbReference>
<dbReference type="InterPro" id="IPR006594">
    <property type="entry name" value="LisH"/>
</dbReference>
<evidence type="ECO:0000313" key="5">
    <source>
        <dbReference type="Proteomes" id="UP000318582"/>
    </source>
</evidence>
<dbReference type="InterPro" id="IPR003877">
    <property type="entry name" value="SPRY_dom"/>
</dbReference>
<dbReference type="PROSITE" id="PS50188">
    <property type="entry name" value="B302_SPRY"/>
    <property type="match status" value="1"/>
</dbReference>
<feature type="domain" description="B30.2/SPRY" evidence="2">
    <location>
        <begin position="117"/>
        <end position="315"/>
    </location>
</feature>
<feature type="region of interest" description="Disordered" evidence="1">
    <location>
        <begin position="30"/>
        <end position="56"/>
    </location>
</feature>
<dbReference type="Pfam" id="PF10607">
    <property type="entry name" value="CTLH"/>
    <property type="match status" value="1"/>
</dbReference>
<protein>
    <recommendedName>
        <fullName evidence="6">B30.2/SPRY domain-containing protein</fullName>
    </recommendedName>
</protein>
<dbReference type="InterPro" id="IPR001870">
    <property type="entry name" value="B30.2/SPRY"/>
</dbReference>
<comment type="caution">
    <text evidence="4">The sequence shown here is derived from an EMBL/GenBank/DDBJ whole genome shotgun (WGS) entry which is preliminary data.</text>
</comment>
<feature type="region of interest" description="Disordered" evidence="1">
    <location>
        <begin position="470"/>
        <end position="490"/>
    </location>
</feature>
<reference evidence="4 5" key="1">
    <citation type="journal article" date="2019" name="Sci. Rep.">
        <title>Comparative genomics of chytrid fungi reveal insights into the obligate biotrophic and pathogenic lifestyle of Synchytrium endobioticum.</title>
        <authorList>
            <person name="van de Vossenberg B.T.L.H."/>
            <person name="Warris S."/>
            <person name="Nguyen H.D.T."/>
            <person name="van Gent-Pelzer M.P.E."/>
            <person name="Joly D.L."/>
            <person name="van de Geest H.C."/>
            <person name="Bonants P.J.M."/>
            <person name="Smith D.S."/>
            <person name="Levesque C.A."/>
            <person name="van der Lee T.A.J."/>
        </authorList>
    </citation>
    <scope>NUCLEOTIDE SEQUENCE [LARGE SCALE GENOMIC DNA]</scope>
    <source>
        <strain evidence="4 5">CBS 809.83</strain>
    </source>
</reference>
<dbReference type="InterPro" id="IPR043136">
    <property type="entry name" value="B30.2/SPRY_sf"/>
</dbReference>
<evidence type="ECO:0000313" key="4">
    <source>
        <dbReference type="EMBL" id="TPX62611.1"/>
    </source>
</evidence>
<gene>
    <name evidence="4" type="ORF">PhCBS80983_g00343</name>
</gene>
<accession>A0A507EFJ5</accession>